<dbReference type="RefSeq" id="WP_121163628.1">
    <property type="nucleotide sequence ID" value="NZ_RAPE01000001.1"/>
</dbReference>
<evidence type="ECO:0000256" key="1">
    <source>
        <dbReference type="SAM" id="Phobius"/>
    </source>
</evidence>
<dbReference type="InterPro" id="IPR012495">
    <property type="entry name" value="TadE-like_dom"/>
</dbReference>
<keyword evidence="1" id="KW-1133">Transmembrane helix</keyword>
<feature type="domain" description="TadE-like" evidence="2">
    <location>
        <begin position="18"/>
        <end position="56"/>
    </location>
</feature>
<dbReference type="Proteomes" id="UP000281128">
    <property type="component" value="Unassembled WGS sequence"/>
</dbReference>
<name>A0A3A8BB56_9RHOB</name>
<evidence type="ECO:0000313" key="4">
    <source>
        <dbReference type="Proteomes" id="UP000281128"/>
    </source>
</evidence>
<dbReference type="AlphaFoldDB" id="A0A3A8BB56"/>
<evidence type="ECO:0000259" key="2">
    <source>
        <dbReference type="Pfam" id="PF07811"/>
    </source>
</evidence>
<evidence type="ECO:0000313" key="3">
    <source>
        <dbReference type="EMBL" id="RKF16532.1"/>
    </source>
</evidence>
<dbReference type="Pfam" id="PF07811">
    <property type="entry name" value="TadE"/>
    <property type="match status" value="1"/>
</dbReference>
<dbReference type="OrthoDB" id="7907064at2"/>
<organism evidence="3 4">
    <name type="scientific">Roseovarius spongiae</name>
    <dbReference type="NCBI Taxonomy" id="2320272"/>
    <lineage>
        <taxon>Bacteria</taxon>
        <taxon>Pseudomonadati</taxon>
        <taxon>Pseudomonadota</taxon>
        <taxon>Alphaproteobacteria</taxon>
        <taxon>Rhodobacterales</taxon>
        <taxon>Roseobacteraceae</taxon>
        <taxon>Roseovarius</taxon>
    </lineage>
</organism>
<keyword evidence="1" id="KW-0812">Transmembrane</keyword>
<keyword evidence="4" id="KW-1185">Reference proteome</keyword>
<comment type="caution">
    <text evidence="3">The sequence shown here is derived from an EMBL/GenBank/DDBJ whole genome shotgun (WGS) entry which is preliminary data.</text>
</comment>
<feature type="transmembrane region" description="Helical" evidence="1">
    <location>
        <begin position="21"/>
        <end position="44"/>
    </location>
</feature>
<keyword evidence="1" id="KW-0472">Membrane</keyword>
<accession>A0A3A8BB56</accession>
<reference evidence="3 4" key="1">
    <citation type="submission" date="2018-09" db="EMBL/GenBank/DDBJ databases">
        <title>Roseovarius spongiae sp. nov., isolated from a marine sponge.</title>
        <authorList>
            <person name="Zhuang L."/>
            <person name="Luo L."/>
        </authorList>
    </citation>
    <scope>NUCLEOTIDE SEQUENCE [LARGE SCALE GENOMIC DNA]</scope>
    <source>
        <strain evidence="3 4">HN-E21</strain>
    </source>
</reference>
<proteinExistence type="predicted"/>
<dbReference type="EMBL" id="RAPE01000001">
    <property type="protein sequence ID" value="RKF16532.1"/>
    <property type="molecule type" value="Genomic_DNA"/>
</dbReference>
<gene>
    <name evidence="3" type="ORF">D6850_02990</name>
</gene>
<protein>
    <submittedName>
        <fullName evidence="3">Pilus assembly protein</fullName>
    </submittedName>
</protein>
<sequence>MIRLIRKGARAFRRDESGSSAVEFVIVFPVFLALMVMSIELSMITLRHVMLERGLDLAVRDVRLGTGTAPTHDAIKDRICEETIVVKDCTENLRLEMVPTDLRNFVTLGGEVQCTDREEEGEPVLKFTPGQQNQLMFLRACLKYDPLFPTWHLARTLKSDGSGQVAIVSMSAFVQEPL</sequence>